<dbReference type="GO" id="GO:0003887">
    <property type="term" value="F:DNA-directed DNA polymerase activity"/>
    <property type="evidence" value="ECO:0007669"/>
    <property type="project" value="InterPro"/>
</dbReference>
<dbReference type="PANTHER" id="PTHR38767:SF1">
    <property type="entry name" value="DNA POLYMERASE III SUBUNIT CHI"/>
    <property type="match status" value="1"/>
</dbReference>
<evidence type="ECO:0000313" key="1">
    <source>
        <dbReference type="EMBL" id="MBT0956524.1"/>
    </source>
</evidence>
<proteinExistence type="predicted"/>
<keyword evidence="2" id="KW-1185">Reference proteome</keyword>
<dbReference type="InterPro" id="IPR036768">
    <property type="entry name" value="PolIII_chi_sf"/>
</dbReference>
<sequence length="158" mass="17154">MGKVMFYHLTRRRAEAVLPPLLDRSLAQGWRVLLRGPNADRMARLDQSLWVSGGDESFLPHGLAGGPRDALQPILLSDNNDLPGDVSCLMVLDGAALTATEAQGLARTCVMFDDADDSAKSTARGQWKALLEAGLEAEYWSEETGNWQLKLRSGGEAS</sequence>
<dbReference type="RefSeq" id="WP_327792724.1">
    <property type="nucleotide sequence ID" value="NZ_JADQAZ010000001.1"/>
</dbReference>
<evidence type="ECO:0000313" key="2">
    <source>
        <dbReference type="Proteomes" id="UP001315686"/>
    </source>
</evidence>
<reference evidence="1 2" key="1">
    <citation type="journal article" date="2021" name="Arch. Microbiol.">
        <title>Harenicola maris gen. nov., sp. nov. isolated from the Sea of Japan shallow sediments.</title>
        <authorList>
            <person name="Romanenko L.A."/>
            <person name="Kurilenko V.V."/>
            <person name="Chernysheva N.Y."/>
            <person name="Tekutyeva L.A."/>
            <person name="Velansky P.V."/>
            <person name="Svetashev V.I."/>
            <person name="Isaeva M.P."/>
        </authorList>
    </citation>
    <scope>NUCLEOTIDE SEQUENCE [LARGE SCALE GENOMIC DNA]</scope>
    <source>
        <strain evidence="1 2">KMM 3653</strain>
    </source>
</reference>
<dbReference type="NCBIfam" id="NF004347">
    <property type="entry name" value="PRK05728.1-4"/>
    <property type="match status" value="1"/>
</dbReference>
<organism evidence="1 2">
    <name type="scientific">Harenicola maris</name>
    <dbReference type="NCBI Taxonomy" id="2841044"/>
    <lineage>
        <taxon>Bacteria</taxon>
        <taxon>Pseudomonadati</taxon>
        <taxon>Pseudomonadota</taxon>
        <taxon>Alphaproteobacteria</taxon>
        <taxon>Rhodobacterales</taxon>
        <taxon>Paracoccaceae</taxon>
        <taxon>Harenicola</taxon>
    </lineage>
</organism>
<dbReference type="Pfam" id="PF04364">
    <property type="entry name" value="DNA_pol3_chi"/>
    <property type="match status" value="1"/>
</dbReference>
<comment type="caution">
    <text evidence="1">The sequence shown here is derived from an EMBL/GenBank/DDBJ whole genome shotgun (WGS) entry which is preliminary data.</text>
</comment>
<dbReference type="Gene3D" id="3.40.50.10110">
    <property type="entry name" value="DNA polymerase III subunit chi"/>
    <property type="match status" value="1"/>
</dbReference>
<dbReference type="SUPFAM" id="SSF102400">
    <property type="entry name" value="DNA polymerase III chi subunit"/>
    <property type="match status" value="1"/>
</dbReference>
<dbReference type="GO" id="GO:0006260">
    <property type="term" value="P:DNA replication"/>
    <property type="evidence" value="ECO:0007669"/>
    <property type="project" value="InterPro"/>
</dbReference>
<dbReference type="InterPro" id="IPR007459">
    <property type="entry name" value="DNA_pol3_chi"/>
</dbReference>
<dbReference type="PANTHER" id="PTHR38767">
    <property type="entry name" value="DNA POLYMERASE III SUBUNIT CHI"/>
    <property type="match status" value="1"/>
</dbReference>
<gene>
    <name evidence="1" type="ORF">IV417_03930</name>
</gene>
<accession>A0AAP2CLB3</accession>
<protein>
    <submittedName>
        <fullName evidence="1">DNA polymerase III subunit chi</fullName>
    </submittedName>
</protein>
<dbReference type="GO" id="GO:0032298">
    <property type="term" value="P:positive regulation of DNA-templated DNA replication initiation"/>
    <property type="evidence" value="ECO:0007669"/>
    <property type="project" value="TreeGrafter"/>
</dbReference>
<dbReference type="AlphaFoldDB" id="A0AAP2CLB3"/>
<dbReference type="EMBL" id="JADQAZ010000001">
    <property type="protein sequence ID" value="MBT0956524.1"/>
    <property type="molecule type" value="Genomic_DNA"/>
</dbReference>
<dbReference type="GO" id="GO:0003677">
    <property type="term" value="F:DNA binding"/>
    <property type="evidence" value="ECO:0007669"/>
    <property type="project" value="InterPro"/>
</dbReference>
<dbReference type="Proteomes" id="UP001315686">
    <property type="component" value="Unassembled WGS sequence"/>
</dbReference>
<name>A0AAP2CLB3_9RHOB</name>